<feature type="transmembrane region" description="Helical" evidence="2">
    <location>
        <begin position="246"/>
        <end position="263"/>
    </location>
</feature>
<feature type="region of interest" description="Disordered" evidence="1">
    <location>
        <begin position="1"/>
        <end position="23"/>
    </location>
</feature>
<dbReference type="RefSeq" id="WP_152193642.1">
    <property type="nucleotide sequence ID" value="NZ_VUKD01000001.1"/>
</dbReference>
<keyword evidence="2" id="KW-0812">Transmembrane</keyword>
<accession>A0A6N7EKR0</accession>
<evidence type="ECO:0000256" key="1">
    <source>
        <dbReference type="SAM" id="MobiDB-lite"/>
    </source>
</evidence>
<organism evidence="3 4">
    <name type="scientific">Georgenia subflava</name>
    <dbReference type="NCBI Taxonomy" id="1622177"/>
    <lineage>
        <taxon>Bacteria</taxon>
        <taxon>Bacillati</taxon>
        <taxon>Actinomycetota</taxon>
        <taxon>Actinomycetes</taxon>
        <taxon>Micrococcales</taxon>
        <taxon>Bogoriellaceae</taxon>
        <taxon>Georgenia</taxon>
    </lineage>
</organism>
<gene>
    <name evidence="3" type="ORF">GB881_10130</name>
</gene>
<keyword evidence="2" id="KW-0472">Membrane</keyword>
<comment type="caution">
    <text evidence="3">The sequence shown here is derived from an EMBL/GenBank/DDBJ whole genome shotgun (WGS) entry which is preliminary data.</text>
</comment>
<feature type="transmembrane region" description="Helical" evidence="2">
    <location>
        <begin position="134"/>
        <end position="155"/>
    </location>
</feature>
<proteinExistence type="predicted"/>
<dbReference type="EMBL" id="WHPC01000034">
    <property type="protein sequence ID" value="MPV37397.1"/>
    <property type="molecule type" value="Genomic_DNA"/>
</dbReference>
<feature type="transmembrane region" description="Helical" evidence="2">
    <location>
        <begin position="283"/>
        <end position="309"/>
    </location>
</feature>
<keyword evidence="2" id="KW-1133">Transmembrane helix</keyword>
<keyword evidence="4" id="KW-1185">Reference proteome</keyword>
<dbReference type="AlphaFoldDB" id="A0A6N7EKR0"/>
<protein>
    <submittedName>
        <fullName evidence="3">Uncharacterized protein</fullName>
    </submittedName>
</protein>
<dbReference type="Proteomes" id="UP000437709">
    <property type="component" value="Unassembled WGS sequence"/>
</dbReference>
<feature type="transmembrane region" description="Helical" evidence="2">
    <location>
        <begin position="67"/>
        <end position="99"/>
    </location>
</feature>
<reference evidence="3 4" key="1">
    <citation type="submission" date="2019-10" db="EMBL/GenBank/DDBJ databases">
        <title>Georgenia wutianyii sp. nov. and Georgenia yuyongxinii sp. nov. isolated from plateau pika (Ochotona curzoniae) in the Qinghai-Tibet plateau of China.</title>
        <authorList>
            <person name="Tian Z."/>
        </authorList>
    </citation>
    <scope>NUCLEOTIDE SEQUENCE [LARGE SCALE GENOMIC DNA]</scope>
    <source>
        <strain evidence="3 4">JCM 19765</strain>
    </source>
</reference>
<feature type="transmembrane region" description="Helical" evidence="2">
    <location>
        <begin position="187"/>
        <end position="208"/>
    </location>
</feature>
<feature type="transmembrane region" description="Helical" evidence="2">
    <location>
        <begin position="220"/>
        <end position="239"/>
    </location>
</feature>
<evidence type="ECO:0000313" key="3">
    <source>
        <dbReference type="EMBL" id="MPV37397.1"/>
    </source>
</evidence>
<feature type="transmembrane region" description="Helical" evidence="2">
    <location>
        <begin position="31"/>
        <end position="55"/>
    </location>
</feature>
<sequence>MSNQDEPPQAADPNRSYGSTYPPVPPRSRRAGHVVGIVAGLLLPPVFLVLVALGWSELTGGAGLLGLAYLLLGVAVLAGLAAVAALGSSLALVVGGLVWGVAGHLGRDAVGPALTDATSGVPATLGVALTGPLYFAPVAVLGVTMVAGGMAVHLARRAGRRQERVEARQTRGTQVGEAPVPPGSRRWAHVLGTVLALVATVVALLVLARDAGAGGPGWTVPVLVGASVLLAAAALVGAVSSLGPQVAGWGLLVAPAMAALWFTRPGSPEVLAPVVETLFRLTGGPLLTVTGTLLLLGLTLAIGGAAAHWARRAGRRYERVDLALTAR</sequence>
<evidence type="ECO:0000256" key="2">
    <source>
        <dbReference type="SAM" id="Phobius"/>
    </source>
</evidence>
<evidence type="ECO:0000313" key="4">
    <source>
        <dbReference type="Proteomes" id="UP000437709"/>
    </source>
</evidence>
<name>A0A6N7EKR0_9MICO</name>